<feature type="domain" description="Glycosyl transferase family 28 C-terminal" evidence="12">
    <location>
        <begin position="181"/>
        <end position="330"/>
    </location>
</feature>
<dbReference type="GO" id="GO:0071555">
    <property type="term" value="P:cell wall organization"/>
    <property type="evidence" value="ECO:0007669"/>
    <property type="project" value="UniProtKB-KW"/>
</dbReference>
<dbReference type="EMBL" id="JADIMU010000053">
    <property type="protein sequence ID" value="MBO8443676.1"/>
    <property type="molecule type" value="Genomic_DNA"/>
</dbReference>
<accession>A0A9D9E992</accession>
<evidence type="ECO:0000256" key="8">
    <source>
        <dbReference type="ARBA" id="ARBA00023306"/>
    </source>
</evidence>
<proteinExistence type="inferred from homology"/>
<dbReference type="SUPFAM" id="SSF53756">
    <property type="entry name" value="UDP-Glycosyltransferase/glycogen phosphorylase"/>
    <property type="match status" value="1"/>
</dbReference>
<evidence type="ECO:0000313" key="14">
    <source>
        <dbReference type="Proteomes" id="UP000823633"/>
    </source>
</evidence>
<evidence type="ECO:0000256" key="4">
    <source>
        <dbReference type="ARBA" id="ARBA00022679"/>
    </source>
</evidence>
<dbReference type="GO" id="GO:0050511">
    <property type="term" value="F:undecaprenyldiphospho-muramoylpentapeptide beta-N-acetylglucosaminyltransferase activity"/>
    <property type="evidence" value="ECO:0007669"/>
    <property type="project" value="UniProtKB-UniRule"/>
</dbReference>
<gene>
    <name evidence="10" type="primary">murG</name>
    <name evidence="13" type="ORF">IAC42_07995</name>
</gene>
<evidence type="ECO:0000259" key="11">
    <source>
        <dbReference type="Pfam" id="PF03033"/>
    </source>
</evidence>
<dbReference type="PANTHER" id="PTHR21015:SF27">
    <property type="entry name" value="UDP-N-ACETYLGLUCOSAMINE--N-ACETYLMURAMYL-(PENTAPEPTIDE) PYROPHOSPHORYL-UNDECAPRENOL N-ACETYLGLUCOSAMINE TRANSFERASE"/>
    <property type="match status" value="1"/>
</dbReference>
<reference evidence="13" key="2">
    <citation type="journal article" date="2021" name="PeerJ">
        <title>Extensive microbial diversity within the chicken gut microbiome revealed by metagenomics and culture.</title>
        <authorList>
            <person name="Gilroy R."/>
            <person name="Ravi A."/>
            <person name="Getino M."/>
            <person name="Pursley I."/>
            <person name="Horton D.L."/>
            <person name="Alikhan N.F."/>
            <person name="Baker D."/>
            <person name="Gharbi K."/>
            <person name="Hall N."/>
            <person name="Watson M."/>
            <person name="Adriaenssens E.M."/>
            <person name="Foster-Nyarko E."/>
            <person name="Jarju S."/>
            <person name="Secka A."/>
            <person name="Antonio M."/>
            <person name="Oren A."/>
            <person name="Chaudhuri R.R."/>
            <person name="La Ragione R."/>
            <person name="Hildebrand F."/>
            <person name="Pallen M.J."/>
        </authorList>
    </citation>
    <scope>NUCLEOTIDE SEQUENCE</scope>
    <source>
        <strain evidence="13">11167</strain>
    </source>
</reference>
<keyword evidence="5 10" id="KW-0133">Cell shape</keyword>
<evidence type="ECO:0000256" key="6">
    <source>
        <dbReference type="ARBA" id="ARBA00022984"/>
    </source>
</evidence>
<dbReference type="InterPro" id="IPR006009">
    <property type="entry name" value="GlcNAc_MurG"/>
</dbReference>
<feature type="binding site" evidence="10">
    <location>
        <position position="279"/>
    </location>
    <ligand>
        <name>UDP-N-acetyl-alpha-D-glucosamine</name>
        <dbReference type="ChEBI" id="CHEBI:57705"/>
    </ligand>
</feature>
<keyword evidence="3 10" id="KW-0328">Glycosyltransferase</keyword>
<comment type="function">
    <text evidence="10">Cell wall formation. Catalyzes the transfer of a GlcNAc subunit on undecaprenyl-pyrophosphoryl-MurNAc-pentapeptide (lipid intermediate I) to form undecaprenyl-pyrophosphoryl-MurNAc-(pentapeptide)GlcNAc (lipid intermediate II).</text>
</comment>
<dbReference type="HAMAP" id="MF_00033">
    <property type="entry name" value="MurG"/>
    <property type="match status" value="1"/>
</dbReference>
<keyword evidence="7 10" id="KW-0472">Membrane</keyword>
<dbReference type="Gene3D" id="3.40.50.2000">
    <property type="entry name" value="Glycogen Phosphorylase B"/>
    <property type="match status" value="2"/>
</dbReference>
<name>A0A9D9E992_9SPIR</name>
<dbReference type="EC" id="2.4.1.227" evidence="10"/>
<evidence type="ECO:0000256" key="7">
    <source>
        <dbReference type="ARBA" id="ARBA00023136"/>
    </source>
</evidence>
<dbReference type="Pfam" id="PF03033">
    <property type="entry name" value="Glyco_transf_28"/>
    <property type="match status" value="1"/>
</dbReference>
<dbReference type="InterPro" id="IPR007235">
    <property type="entry name" value="Glyco_trans_28_C"/>
</dbReference>
<evidence type="ECO:0000256" key="3">
    <source>
        <dbReference type="ARBA" id="ARBA00022676"/>
    </source>
</evidence>
<keyword evidence="4 10" id="KW-0808">Transferase</keyword>
<evidence type="ECO:0000256" key="5">
    <source>
        <dbReference type="ARBA" id="ARBA00022960"/>
    </source>
</evidence>
<comment type="pathway">
    <text evidence="10">Cell wall biogenesis; peptidoglycan biosynthesis.</text>
</comment>
<dbReference type="PANTHER" id="PTHR21015">
    <property type="entry name" value="UDP-N-ACETYLGLUCOSAMINE--N-ACETYLMURAMYL-(PENTAPEPTIDE) PYROPHOSPHORYL-UNDECAPRENOL N-ACETYLGLUCOSAMINE TRANSFERASE 1"/>
    <property type="match status" value="1"/>
</dbReference>
<feature type="domain" description="Glycosyltransferase family 28 N-terminal" evidence="11">
    <location>
        <begin position="4"/>
        <end position="139"/>
    </location>
</feature>
<comment type="caution">
    <text evidence="10">Lacks conserved residue(s) required for the propagation of feature annotation.</text>
</comment>
<evidence type="ECO:0000256" key="1">
    <source>
        <dbReference type="ARBA" id="ARBA00022475"/>
    </source>
</evidence>
<keyword evidence="8 10" id="KW-0131">Cell cycle</keyword>
<comment type="catalytic activity">
    <reaction evidence="10">
        <text>di-trans,octa-cis-undecaprenyl diphospho-N-acetyl-alpha-D-muramoyl-L-alanyl-D-glutamyl-meso-2,6-diaminopimeloyl-D-alanyl-D-alanine + UDP-N-acetyl-alpha-D-glucosamine = di-trans,octa-cis-undecaprenyl diphospho-[N-acetyl-alpha-D-glucosaminyl-(1-&gt;4)]-N-acetyl-alpha-D-muramoyl-L-alanyl-D-glutamyl-meso-2,6-diaminopimeloyl-D-alanyl-D-alanine + UDP + H(+)</text>
        <dbReference type="Rhea" id="RHEA:31227"/>
        <dbReference type="ChEBI" id="CHEBI:15378"/>
        <dbReference type="ChEBI" id="CHEBI:57705"/>
        <dbReference type="ChEBI" id="CHEBI:58223"/>
        <dbReference type="ChEBI" id="CHEBI:61387"/>
        <dbReference type="ChEBI" id="CHEBI:61388"/>
        <dbReference type="EC" id="2.4.1.227"/>
    </reaction>
</comment>
<dbReference type="InterPro" id="IPR004276">
    <property type="entry name" value="GlycoTrans_28_N"/>
</dbReference>
<dbReference type="CDD" id="cd03785">
    <property type="entry name" value="GT28_MurG"/>
    <property type="match status" value="1"/>
</dbReference>
<dbReference type="Pfam" id="PF04101">
    <property type="entry name" value="Glyco_tran_28_C"/>
    <property type="match status" value="1"/>
</dbReference>
<evidence type="ECO:0000259" key="12">
    <source>
        <dbReference type="Pfam" id="PF04101"/>
    </source>
</evidence>
<dbReference type="AlphaFoldDB" id="A0A9D9E992"/>
<feature type="binding site" evidence="10">
    <location>
        <position position="187"/>
    </location>
    <ligand>
        <name>UDP-N-acetyl-alpha-D-glucosamine</name>
        <dbReference type="ChEBI" id="CHEBI:57705"/>
    </ligand>
</feature>
<dbReference type="GO" id="GO:0009252">
    <property type="term" value="P:peptidoglycan biosynthetic process"/>
    <property type="evidence" value="ECO:0007669"/>
    <property type="project" value="UniProtKB-UniRule"/>
</dbReference>
<organism evidence="13 14">
    <name type="scientific">Candidatus Aphodenecus pullistercoris</name>
    <dbReference type="NCBI Taxonomy" id="2840669"/>
    <lineage>
        <taxon>Bacteria</taxon>
        <taxon>Pseudomonadati</taxon>
        <taxon>Spirochaetota</taxon>
        <taxon>Spirochaetia</taxon>
        <taxon>Spirochaetales</taxon>
        <taxon>Candidatus Aphodenecus</taxon>
    </lineage>
</organism>
<keyword evidence="1 10" id="KW-1003">Cell membrane</keyword>
<comment type="subcellular location">
    <subcellularLocation>
        <location evidence="10">Cell membrane</location>
        <topology evidence="10">Peripheral membrane protein</topology>
        <orientation evidence="10">Cytoplasmic side</orientation>
    </subcellularLocation>
</comment>
<evidence type="ECO:0000313" key="13">
    <source>
        <dbReference type="EMBL" id="MBO8443676.1"/>
    </source>
</evidence>
<evidence type="ECO:0000256" key="2">
    <source>
        <dbReference type="ARBA" id="ARBA00022618"/>
    </source>
</evidence>
<evidence type="ECO:0000256" key="9">
    <source>
        <dbReference type="ARBA" id="ARBA00023316"/>
    </source>
</evidence>
<keyword evidence="9 10" id="KW-0961">Cell wall biogenesis/degradation</keyword>
<dbReference type="GO" id="GO:0005975">
    <property type="term" value="P:carbohydrate metabolic process"/>
    <property type="evidence" value="ECO:0007669"/>
    <property type="project" value="InterPro"/>
</dbReference>
<reference evidence="13" key="1">
    <citation type="submission" date="2020-10" db="EMBL/GenBank/DDBJ databases">
        <authorList>
            <person name="Gilroy R."/>
        </authorList>
    </citation>
    <scope>NUCLEOTIDE SEQUENCE</scope>
    <source>
        <strain evidence="13">11167</strain>
    </source>
</reference>
<evidence type="ECO:0000256" key="10">
    <source>
        <dbReference type="HAMAP-Rule" id="MF_00033"/>
    </source>
</evidence>
<feature type="binding site" evidence="10">
    <location>
        <position position="163"/>
    </location>
    <ligand>
        <name>UDP-N-acetyl-alpha-D-glucosamine</name>
        <dbReference type="ChEBI" id="CHEBI:57705"/>
    </ligand>
</feature>
<dbReference type="GO" id="GO:0005886">
    <property type="term" value="C:plasma membrane"/>
    <property type="evidence" value="ECO:0007669"/>
    <property type="project" value="UniProtKB-SubCell"/>
</dbReference>
<keyword evidence="6 10" id="KW-0573">Peptidoglycan synthesis</keyword>
<comment type="caution">
    <text evidence="13">The sequence shown here is derived from an EMBL/GenBank/DDBJ whole genome shotgun (WGS) entry which is preliminary data.</text>
</comment>
<sequence length="348" mass="38002">MKLAFTGGGTLGHVLPALAVWDAVRSLDSSAEAFYIGGRGERERKAVEDRGLRCFSISTGKLRRYFSLRNFTDIFRIIMGFFQALSILRRERPDVLFSKGGYVSVPVVLAARFLGIRTVSHESDLTLGLANRINARFSDIVCLGFDSSLVDGRKYIHTGNPLRPDIRRLVGLKGEEEEGLILVLGGSMGARQVNALVESSLDALCPPFHIVHQCGRDAGQGPVHPGYERYEYIDSQLPDLMSRAQLVVSRAGAGAIGEIEALGKASLLIPLASASRGDQVENAAWMEERGAAEVLHEGEDFVAKVRQLMLDDSRRRQLAQRAQKLCMPDAASLIAGLLVQKRTAGRGQ</sequence>
<protein>
    <recommendedName>
        <fullName evidence="10">UDP-N-acetylglucosamine--N-acetylmuramyl-(pentapeptide) pyrophosphoryl-undecaprenol N-acetylglucosamine transferase</fullName>
        <ecNumber evidence="10">2.4.1.227</ecNumber>
    </recommendedName>
    <alternativeName>
        <fullName evidence="10">Undecaprenyl-PP-MurNAc-pentapeptide-UDPGlcNAc GlcNAc transferase</fullName>
    </alternativeName>
</protein>
<dbReference type="GO" id="GO:0008360">
    <property type="term" value="P:regulation of cell shape"/>
    <property type="evidence" value="ECO:0007669"/>
    <property type="project" value="UniProtKB-KW"/>
</dbReference>
<dbReference type="GO" id="GO:0051301">
    <property type="term" value="P:cell division"/>
    <property type="evidence" value="ECO:0007669"/>
    <property type="project" value="UniProtKB-KW"/>
</dbReference>
<comment type="similarity">
    <text evidence="10">Belongs to the glycosyltransferase 28 family. MurG subfamily.</text>
</comment>
<keyword evidence="2 10" id="KW-0132">Cell division</keyword>
<dbReference type="Proteomes" id="UP000823633">
    <property type="component" value="Unassembled WGS sequence"/>
</dbReference>